<dbReference type="Proteomes" id="UP000469559">
    <property type="component" value="Unassembled WGS sequence"/>
</dbReference>
<dbReference type="OrthoDB" id="5382058at2759"/>
<dbReference type="SUPFAM" id="SSF53474">
    <property type="entry name" value="alpha/beta-Hydrolases"/>
    <property type="match status" value="1"/>
</dbReference>
<dbReference type="GO" id="GO:0004806">
    <property type="term" value="F:triacylglycerol lipase activity"/>
    <property type="evidence" value="ECO:0007669"/>
    <property type="project" value="InterPro"/>
</dbReference>
<dbReference type="EMBL" id="QGMF01000250">
    <property type="protein sequence ID" value="TVY17506.1"/>
    <property type="molecule type" value="Genomic_DNA"/>
</dbReference>
<dbReference type="GO" id="GO:0016042">
    <property type="term" value="P:lipid catabolic process"/>
    <property type="evidence" value="ECO:0007669"/>
    <property type="project" value="InterPro"/>
</dbReference>
<dbReference type="InterPro" id="IPR005152">
    <property type="entry name" value="Lipase_secreted"/>
</dbReference>
<feature type="domain" description="Serine aminopeptidase S33" evidence="1">
    <location>
        <begin position="177"/>
        <end position="413"/>
    </location>
</feature>
<evidence type="ECO:0000259" key="1">
    <source>
        <dbReference type="Pfam" id="PF12146"/>
    </source>
</evidence>
<gene>
    <name evidence="2" type="primary">LIP9</name>
    <name evidence="2" type="ORF">LARI1_G005155</name>
</gene>
<dbReference type="Pfam" id="PF12146">
    <property type="entry name" value="Hydrolase_4"/>
    <property type="match status" value="1"/>
</dbReference>
<dbReference type="PANTHER" id="PTHR34853">
    <property type="match status" value="1"/>
</dbReference>
<comment type="caution">
    <text evidence="2">The sequence shown here is derived from an EMBL/GenBank/DDBJ whole genome shotgun (WGS) entry which is preliminary data.</text>
</comment>
<protein>
    <submittedName>
        <fullName evidence="2">Lipase 9</fullName>
    </submittedName>
</protein>
<evidence type="ECO:0000313" key="3">
    <source>
        <dbReference type="Proteomes" id="UP000469559"/>
    </source>
</evidence>
<organism evidence="2 3">
    <name type="scientific">Lachnellula arida</name>
    <dbReference type="NCBI Taxonomy" id="1316785"/>
    <lineage>
        <taxon>Eukaryota</taxon>
        <taxon>Fungi</taxon>
        <taxon>Dikarya</taxon>
        <taxon>Ascomycota</taxon>
        <taxon>Pezizomycotina</taxon>
        <taxon>Leotiomycetes</taxon>
        <taxon>Helotiales</taxon>
        <taxon>Lachnaceae</taxon>
        <taxon>Lachnellula</taxon>
    </lineage>
</organism>
<dbReference type="Gene3D" id="3.40.50.1820">
    <property type="entry name" value="alpha/beta hydrolase"/>
    <property type="match status" value="2"/>
</dbReference>
<sequence length="473" mass="50551">MLHPLKIGIEIAAIAWAIDCFLPPTSGKTIRHPTAHDVWKQSLFRKNVTVLPAATQAALNYERASYATGSVIEDPFYTAPEGTANATAGTLLKVEEDANATAFTIPPNTAISRFIYQSKNLNGTLVPVSAYVLWPFSPRSQADGYQVVAWAHGTIGFSTECAPSHFRNLWQHFLAPYQLALQGYVVVATDYAGLGVGKNSAGEAIIHEYLASPAAANDVIYSVQAAREAFPELSKDFVVMGHSQGGGAAWATAQRQVIQPIPGYLGAVAVSPVTTILGDPDPSGSSIGVAMSPGIASVFPEFKTTDIMEADGQQALDTLLEVQGCSAVATDLLIPPLLTGTLIQPNWRENTFVQKYQALTANGGEEIAGPMLVVHGEADPLLDVNLTKSAVEETVSRFPSSQLDFHLLPNTSHVPALTGSQSIWMDWIAERFKSSPVLPYSGLITAVLARPASSYSPELNWFVGLATQSFQTP</sequence>
<accession>A0A8T9BDD5</accession>
<dbReference type="AlphaFoldDB" id="A0A8T9BDD5"/>
<keyword evidence="3" id="KW-1185">Reference proteome</keyword>
<dbReference type="PANTHER" id="PTHR34853:SF1">
    <property type="entry name" value="LIPASE 5"/>
    <property type="match status" value="1"/>
</dbReference>
<dbReference type="InterPro" id="IPR022742">
    <property type="entry name" value="Hydrolase_4"/>
</dbReference>
<proteinExistence type="predicted"/>
<name>A0A8T9BDD5_9HELO</name>
<evidence type="ECO:0000313" key="2">
    <source>
        <dbReference type="EMBL" id="TVY17506.1"/>
    </source>
</evidence>
<reference evidence="2 3" key="1">
    <citation type="submission" date="2018-05" db="EMBL/GenBank/DDBJ databases">
        <title>Whole genome sequencing for identification of molecular markers to develop diagnostic detection tools for the regulated plant pathogen Lachnellula willkommii.</title>
        <authorList>
            <person name="Giroux E."/>
            <person name="Bilodeau G."/>
        </authorList>
    </citation>
    <scope>NUCLEOTIDE SEQUENCE [LARGE SCALE GENOMIC DNA]</scope>
    <source>
        <strain evidence="2 3">CBS 203.66</strain>
    </source>
</reference>
<dbReference type="InterPro" id="IPR029058">
    <property type="entry name" value="AB_hydrolase_fold"/>
</dbReference>